<name>U1HYA3_ENDPU</name>
<proteinExistence type="predicted"/>
<dbReference type="eggNOG" id="ENOG502SCKF">
    <property type="taxonomic scope" value="Eukaryota"/>
</dbReference>
<sequence>MNTHSSPGSVADSDDCSPRSSPTRSNTAPPSVRSFFPGQTRHESPTRSTRFQSDILPSSTNFEVNGFLGVGPQNQHSNFATQASTLVQQENEVGLLGHGELAEDALMASCDPMEDLPSKDWEELETRFDGDMEAAVQHEQSIIDEIEWVMKMMKESTTASSKTESERARKRLRTRIAYVQQSEETLAEKRKHCASFSAPSVMVAANDPVDKGVVDAFQNAMALLGGI</sequence>
<dbReference type="HOGENOM" id="CLU_1219687_0_0_1"/>
<dbReference type="Proteomes" id="UP000019373">
    <property type="component" value="Unassembled WGS sequence"/>
</dbReference>
<evidence type="ECO:0000313" key="3">
    <source>
        <dbReference type="Proteomes" id="UP000019373"/>
    </source>
</evidence>
<dbReference type="GeneID" id="19238947"/>
<organism evidence="2 3">
    <name type="scientific">Endocarpon pusillum (strain Z07020 / HMAS-L-300199)</name>
    <name type="common">Lichen-forming fungus</name>
    <dbReference type="NCBI Taxonomy" id="1263415"/>
    <lineage>
        <taxon>Eukaryota</taxon>
        <taxon>Fungi</taxon>
        <taxon>Dikarya</taxon>
        <taxon>Ascomycota</taxon>
        <taxon>Pezizomycotina</taxon>
        <taxon>Eurotiomycetes</taxon>
        <taxon>Chaetothyriomycetidae</taxon>
        <taxon>Verrucariales</taxon>
        <taxon>Verrucariaceae</taxon>
        <taxon>Endocarpon</taxon>
    </lineage>
</organism>
<protein>
    <submittedName>
        <fullName evidence="2">Uncharacterized protein</fullName>
    </submittedName>
</protein>
<dbReference type="RefSeq" id="XP_007799858.1">
    <property type="nucleotide sequence ID" value="XM_007801667.1"/>
</dbReference>
<accession>U1HYA3</accession>
<dbReference type="EMBL" id="KE720876">
    <property type="protein sequence ID" value="ERF74474.1"/>
    <property type="molecule type" value="Genomic_DNA"/>
</dbReference>
<feature type="region of interest" description="Disordered" evidence="1">
    <location>
        <begin position="1"/>
        <end position="53"/>
    </location>
</feature>
<dbReference type="AlphaFoldDB" id="U1HYA3"/>
<keyword evidence="3" id="KW-1185">Reference proteome</keyword>
<dbReference type="OrthoDB" id="5335351at2759"/>
<evidence type="ECO:0000313" key="2">
    <source>
        <dbReference type="EMBL" id="ERF74474.1"/>
    </source>
</evidence>
<evidence type="ECO:0000256" key="1">
    <source>
        <dbReference type="SAM" id="MobiDB-lite"/>
    </source>
</evidence>
<feature type="compositionally biased region" description="Polar residues" evidence="1">
    <location>
        <begin position="18"/>
        <end position="29"/>
    </location>
</feature>
<gene>
    <name evidence="2" type="ORF">EPUS_03912</name>
</gene>
<reference evidence="3" key="1">
    <citation type="journal article" date="2014" name="BMC Genomics">
        <title>Genome characteristics reveal the impact of lichenization on lichen-forming fungus Endocarpon pusillum Hedwig (Verrucariales, Ascomycota).</title>
        <authorList>
            <person name="Wang Y.-Y."/>
            <person name="Liu B."/>
            <person name="Zhang X.-Y."/>
            <person name="Zhou Q.-M."/>
            <person name="Zhang T."/>
            <person name="Li H."/>
            <person name="Yu Y.-F."/>
            <person name="Zhang X.-L."/>
            <person name="Hao X.-Y."/>
            <person name="Wang M."/>
            <person name="Wang L."/>
            <person name="Wei J.-C."/>
        </authorList>
    </citation>
    <scope>NUCLEOTIDE SEQUENCE [LARGE SCALE GENOMIC DNA]</scope>
    <source>
        <strain evidence="3">Z07020 / HMAS-L-300199</strain>
    </source>
</reference>